<protein>
    <recommendedName>
        <fullName evidence="3">Cilia- and flagella-associated protein 157</fullName>
    </recommendedName>
</protein>
<evidence type="ECO:0008006" key="3">
    <source>
        <dbReference type="Google" id="ProtNLM"/>
    </source>
</evidence>
<dbReference type="Proteomes" id="UP001189429">
    <property type="component" value="Unassembled WGS sequence"/>
</dbReference>
<evidence type="ECO:0000313" key="1">
    <source>
        <dbReference type="EMBL" id="CAK0893574.1"/>
    </source>
</evidence>
<feature type="non-terminal residue" evidence="1">
    <location>
        <position position="1"/>
    </location>
</feature>
<reference evidence="1" key="1">
    <citation type="submission" date="2023-10" db="EMBL/GenBank/DDBJ databases">
        <authorList>
            <person name="Chen Y."/>
            <person name="Shah S."/>
            <person name="Dougan E. K."/>
            <person name="Thang M."/>
            <person name="Chan C."/>
        </authorList>
    </citation>
    <scope>NUCLEOTIDE SEQUENCE [LARGE SCALE GENOMIC DNA]</scope>
</reference>
<gene>
    <name evidence="1" type="ORF">PCOR1329_LOCUS72850</name>
</gene>
<dbReference type="EMBL" id="CAUYUJ010019766">
    <property type="protein sequence ID" value="CAK0893574.1"/>
    <property type="molecule type" value="Genomic_DNA"/>
</dbReference>
<comment type="caution">
    <text evidence="1">The sequence shown here is derived from an EMBL/GenBank/DDBJ whole genome shotgun (WGS) entry which is preliminary data.</text>
</comment>
<name>A0ABN9X760_9DINO</name>
<accession>A0ABN9X760</accession>
<keyword evidence="2" id="KW-1185">Reference proteome</keyword>
<proteinExistence type="predicted"/>
<organism evidence="1 2">
    <name type="scientific">Prorocentrum cordatum</name>
    <dbReference type="NCBI Taxonomy" id="2364126"/>
    <lineage>
        <taxon>Eukaryota</taxon>
        <taxon>Sar</taxon>
        <taxon>Alveolata</taxon>
        <taxon>Dinophyceae</taxon>
        <taxon>Prorocentrales</taxon>
        <taxon>Prorocentraceae</taxon>
        <taxon>Prorocentrum</taxon>
    </lineage>
</organism>
<evidence type="ECO:0000313" key="2">
    <source>
        <dbReference type="Proteomes" id="UP001189429"/>
    </source>
</evidence>
<sequence>EDERRQRQFALAAARDELGANQRELHRDLGKFEEQLQKASCQREQIAEEHGQLRDVLNAFLHEHVQLQAEQAYRGNELERARSEREQTAWEHYKLNRDLTMLAKSYDTGLVAPLLAP</sequence>